<dbReference type="PANTHER" id="PTHR14136:SF17">
    <property type="entry name" value="BTB_POZ DOMAIN-CONTAINING PROTEIN KCTD9"/>
    <property type="match status" value="1"/>
</dbReference>
<dbReference type="SUPFAM" id="SSF141571">
    <property type="entry name" value="Pentapeptide repeat-like"/>
    <property type="match status" value="1"/>
</dbReference>
<dbReference type="Proteomes" id="UP001049518">
    <property type="component" value="Chromosome"/>
</dbReference>
<keyword evidence="2" id="KW-1185">Reference proteome</keyword>
<protein>
    <submittedName>
        <fullName evidence="1">Pentapeptide repeat-containing protein</fullName>
    </submittedName>
</protein>
<dbReference type="PANTHER" id="PTHR14136">
    <property type="entry name" value="BTB_POZ DOMAIN-CONTAINING PROTEIN KCTD9"/>
    <property type="match status" value="1"/>
</dbReference>
<dbReference type="InterPro" id="IPR001646">
    <property type="entry name" value="5peptide_repeat"/>
</dbReference>
<sequence length="222" mass="23473">MQSVTGLVVIVGVAFTAAGLIYTARTLDISRQAQVTDRYTKAIEQLGSGRPEVRMGGIYALERLMADSSRDRPTIIEVLAAYIRSHAQDRPPAGSDRTRLAVDVESALTVLGRAQLHLGTVDLRDADLHGKNLSGVKLSIAKLSGANLTGADVTHADLAHADLTGAKLSGADLRGAYLSGAKLFGADLTHTDLRGADLRASMGAPTPKQLRMVARTDASTRF</sequence>
<name>A0ABX8R5D2_9ACTN</name>
<proteinExistence type="predicted"/>
<dbReference type="Gene3D" id="2.160.20.80">
    <property type="entry name" value="E3 ubiquitin-protein ligase SopA"/>
    <property type="match status" value="1"/>
</dbReference>
<organism evidence="1 2">
    <name type="scientific">Actinomadura graeca</name>
    <dbReference type="NCBI Taxonomy" id="2750812"/>
    <lineage>
        <taxon>Bacteria</taxon>
        <taxon>Bacillati</taxon>
        <taxon>Actinomycetota</taxon>
        <taxon>Actinomycetes</taxon>
        <taxon>Streptosporangiales</taxon>
        <taxon>Thermomonosporaceae</taxon>
        <taxon>Actinomadura</taxon>
    </lineage>
</organism>
<accession>A0ABX8R5D2</accession>
<evidence type="ECO:0000313" key="2">
    <source>
        <dbReference type="Proteomes" id="UP001049518"/>
    </source>
</evidence>
<dbReference type="EMBL" id="CP059572">
    <property type="protein sequence ID" value="QXJ26282.1"/>
    <property type="molecule type" value="Genomic_DNA"/>
</dbReference>
<evidence type="ECO:0000313" key="1">
    <source>
        <dbReference type="EMBL" id="QXJ26282.1"/>
    </source>
</evidence>
<gene>
    <name evidence="1" type="ORF">AGRA3207_000559</name>
</gene>
<dbReference type="Pfam" id="PF00805">
    <property type="entry name" value="Pentapeptide"/>
    <property type="match status" value="1"/>
</dbReference>
<reference evidence="1" key="1">
    <citation type="submission" date="2020-07" db="EMBL/GenBank/DDBJ databases">
        <authorList>
            <person name="Tarantini F.S."/>
            <person name="Hong K.W."/>
            <person name="Chan K.G."/>
        </authorList>
    </citation>
    <scope>NUCLEOTIDE SEQUENCE</scope>
    <source>
        <strain evidence="1">32-07</strain>
    </source>
</reference>
<dbReference type="InterPro" id="IPR051082">
    <property type="entry name" value="Pentapeptide-BTB/POZ_domain"/>
</dbReference>